<evidence type="ECO:0000313" key="2">
    <source>
        <dbReference type="Proteomes" id="UP000887567"/>
    </source>
</evidence>
<reference evidence="1" key="1">
    <citation type="submission" date="2022-11" db="UniProtKB">
        <authorList>
            <consortium name="EnsemblMetazoa"/>
        </authorList>
    </citation>
    <scope>IDENTIFICATION</scope>
</reference>
<dbReference type="Proteomes" id="UP000887567">
    <property type="component" value="Unplaced"/>
</dbReference>
<dbReference type="AlphaFoldDB" id="A0A913Y411"/>
<evidence type="ECO:0000313" key="1">
    <source>
        <dbReference type="EnsemblMetazoa" id="XP_020913789.1"/>
    </source>
</evidence>
<dbReference type="GeneID" id="110251385"/>
<protein>
    <submittedName>
        <fullName evidence="1">Uncharacterized protein</fullName>
    </submittedName>
</protein>
<proteinExistence type="predicted"/>
<name>A0A913Y411_EXADI</name>
<keyword evidence="2" id="KW-1185">Reference proteome</keyword>
<sequence length="159" mass="18225">MTLDVENCHSIVHSKQANLSMLEYSRSFGRTMKESVKRITQWAAYYHTGRNSWYPKPEESTPFSEVPTIKPLPVVSMVKADFELLRDWASAHGAAVRQRTVRQETTMTKHGTLPEYMYQRSCVRSDQPIDIVFGADTPARTVDEVDISNKLLEQDTDIE</sequence>
<dbReference type="KEGG" id="epa:110251385"/>
<dbReference type="EnsemblMetazoa" id="XM_021058130.2">
    <property type="protein sequence ID" value="XP_020913789.1"/>
    <property type="gene ID" value="LOC110251385"/>
</dbReference>
<dbReference type="OrthoDB" id="5974503at2759"/>
<dbReference type="RefSeq" id="XP_020913789.1">
    <property type="nucleotide sequence ID" value="XM_021058130.2"/>
</dbReference>
<accession>A0A913Y411</accession>
<organism evidence="1 2">
    <name type="scientific">Exaiptasia diaphana</name>
    <name type="common">Tropical sea anemone</name>
    <name type="synonym">Aiptasia pulchella</name>
    <dbReference type="NCBI Taxonomy" id="2652724"/>
    <lineage>
        <taxon>Eukaryota</taxon>
        <taxon>Metazoa</taxon>
        <taxon>Cnidaria</taxon>
        <taxon>Anthozoa</taxon>
        <taxon>Hexacorallia</taxon>
        <taxon>Actiniaria</taxon>
        <taxon>Aiptasiidae</taxon>
        <taxon>Exaiptasia</taxon>
    </lineage>
</organism>